<evidence type="ECO:0000313" key="8">
    <source>
        <dbReference type="Proteomes" id="UP000535838"/>
    </source>
</evidence>
<feature type="transmembrane region" description="Helical" evidence="6">
    <location>
        <begin position="189"/>
        <end position="208"/>
    </location>
</feature>
<evidence type="ECO:0000256" key="4">
    <source>
        <dbReference type="ARBA" id="ARBA00022989"/>
    </source>
</evidence>
<keyword evidence="4 6" id="KW-1133">Transmembrane helix</keyword>
<evidence type="ECO:0000256" key="2">
    <source>
        <dbReference type="ARBA" id="ARBA00022475"/>
    </source>
</evidence>
<feature type="transmembrane region" description="Helical" evidence="6">
    <location>
        <begin position="131"/>
        <end position="153"/>
    </location>
</feature>
<evidence type="ECO:0000313" key="7">
    <source>
        <dbReference type="EMBL" id="MBB6635125.1"/>
    </source>
</evidence>
<dbReference type="PANTHER" id="PTHR30250:SF11">
    <property type="entry name" value="O-ANTIGEN TRANSPORTER-RELATED"/>
    <property type="match status" value="1"/>
</dbReference>
<organism evidence="7 8">
    <name type="scientific">Cohnella thailandensis</name>
    <dbReference type="NCBI Taxonomy" id="557557"/>
    <lineage>
        <taxon>Bacteria</taxon>
        <taxon>Bacillati</taxon>
        <taxon>Bacillota</taxon>
        <taxon>Bacilli</taxon>
        <taxon>Bacillales</taxon>
        <taxon>Paenibacillaceae</taxon>
        <taxon>Cohnella</taxon>
    </lineage>
</organism>
<dbReference type="RefSeq" id="WP_185120369.1">
    <property type="nucleotide sequence ID" value="NZ_JACJVQ010000011.1"/>
</dbReference>
<feature type="transmembrane region" description="Helical" evidence="6">
    <location>
        <begin position="25"/>
        <end position="54"/>
    </location>
</feature>
<feature type="transmembrane region" description="Helical" evidence="6">
    <location>
        <begin position="98"/>
        <end position="125"/>
    </location>
</feature>
<keyword evidence="3 6" id="KW-0812">Transmembrane</keyword>
<comment type="caution">
    <text evidence="7">The sequence shown here is derived from an EMBL/GenBank/DDBJ whole genome shotgun (WGS) entry which is preliminary data.</text>
</comment>
<feature type="transmembrane region" description="Helical" evidence="6">
    <location>
        <begin position="370"/>
        <end position="391"/>
    </location>
</feature>
<keyword evidence="8" id="KW-1185">Reference proteome</keyword>
<feature type="transmembrane region" description="Helical" evidence="6">
    <location>
        <begin position="342"/>
        <end position="363"/>
    </location>
</feature>
<evidence type="ECO:0000256" key="3">
    <source>
        <dbReference type="ARBA" id="ARBA00022692"/>
    </source>
</evidence>
<reference evidence="7 8" key="1">
    <citation type="submission" date="2020-08" db="EMBL/GenBank/DDBJ databases">
        <title>Cohnella phylogeny.</title>
        <authorList>
            <person name="Dunlap C."/>
        </authorList>
    </citation>
    <scope>NUCLEOTIDE SEQUENCE [LARGE SCALE GENOMIC DNA]</scope>
    <source>
        <strain evidence="7 8">DSM 25241</strain>
    </source>
</reference>
<accession>A0A841SY35</accession>
<evidence type="ECO:0000256" key="5">
    <source>
        <dbReference type="ARBA" id="ARBA00023136"/>
    </source>
</evidence>
<dbReference type="Pfam" id="PF13440">
    <property type="entry name" value="Polysacc_synt_3"/>
    <property type="match status" value="1"/>
</dbReference>
<gene>
    <name evidence="7" type="ORF">H7B67_13475</name>
</gene>
<dbReference type="Proteomes" id="UP000535838">
    <property type="component" value="Unassembled WGS sequence"/>
</dbReference>
<evidence type="ECO:0000256" key="1">
    <source>
        <dbReference type="ARBA" id="ARBA00004651"/>
    </source>
</evidence>
<proteinExistence type="predicted"/>
<dbReference type="InterPro" id="IPR050833">
    <property type="entry name" value="Poly_Biosynth_Transport"/>
</dbReference>
<dbReference type="AlphaFoldDB" id="A0A841SY35"/>
<feature type="transmembrane region" description="Helical" evidence="6">
    <location>
        <begin position="308"/>
        <end position="330"/>
    </location>
</feature>
<feature type="transmembrane region" description="Helical" evidence="6">
    <location>
        <begin position="66"/>
        <end position="86"/>
    </location>
</feature>
<dbReference type="GO" id="GO:0005886">
    <property type="term" value="C:plasma membrane"/>
    <property type="evidence" value="ECO:0007669"/>
    <property type="project" value="UniProtKB-SubCell"/>
</dbReference>
<protein>
    <submittedName>
        <fullName evidence="7">Oligosaccharide flippase family protein</fullName>
    </submittedName>
</protein>
<evidence type="ECO:0000256" key="6">
    <source>
        <dbReference type="SAM" id="Phobius"/>
    </source>
</evidence>
<keyword evidence="2" id="KW-1003">Cell membrane</keyword>
<feature type="transmembrane region" description="Helical" evidence="6">
    <location>
        <begin position="165"/>
        <end position="183"/>
    </location>
</feature>
<feature type="transmembrane region" description="Helical" evidence="6">
    <location>
        <begin position="228"/>
        <end position="258"/>
    </location>
</feature>
<sequence length="456" mass="49702">MIRAGTDTTASSVLPPRSKANRKGLLGQTLITMAISVAILVVNMATGIITARFLGPEGRGVQTALILWPQFLAFAGTFGIHAALLYHMKKDPMHEAKLYYASLWLTVCAGAICVAAGLLLIPAWVEAEDVVAAQWLMATTPFVLLFFMHNALFRGREEFHLFNRMRYLVPLLTLAALLLLAMGDRLTPITSAIAYTATYIPVTVLAMIRAMRIYRPVFAGMRSAYKKILAYGFGAYGIDLLGNLILYLDQIILIHLLAPGPLGLYVVAVSFSRVAAVFSSSINMVLYPKASSLPPGDAALLTLRVFKLSLVAALAFVAAFTVAAPFLIHLLYGSSFEGSTDIFRLLVLEVVLSGAALMLAQAFMATGKPFVATVSQAIGVVLIIPLMYYLVPEHGVIGAGWALLLTSVIRLLFVAVVFEWKFRFNLRTLLPGSDDYRWLISLIRGRKTQAAVRSQQ</sequence>
<keyword evidence="5 6" id="KW-0472">Membrane</keyword>
<dbReference type="EMBL" id="JACJVQ010000011">
    <property type="protein sequence ID" value="MBB6635125.1"/>
    <property type="molecule type" value="Genomic_DNA"/>
</dbReference>
<name>A0A841SY35_9BACL</name>
<feature type="transmembrane region" description="Helical" evidence="6">
    <location>
        <begin position="397"/>
        <end position="418"/>
    </location>
</feature>
<comment type="subcellular location">
    <subcellularLocation>
        <location evidence="1">Cell membrane</location>
        <topology evidence="1">Multi-pass membrane protein</topology>
    </subcellularLocation>
</comment>
<dbReference type="PANTHER" id="PTHR30250">
    <property type="entry name" value="PST FAMILY PREDICTED COLANIC ACID TRANSPORTER"/>
    <property type="match status" value="1"/>
</dbReference>